<keyword evidence="1" id="KW-0472">Membrane</keyword>
<organism evidence="2">
    <name type="scientific">Salmonella montevideo</name>
    <dbReference type="NCBI Taxonomy" id="115981"/>
    <lineage>
        <taxon>Bacteria</taxon>
        <taxon>Pseudomonadati</taxon>
        <taxon>Pseudomonadota</taxon>
        <taxon>Gammaproteobacteria</taxon>
        <taxon>Enterobacterales</taxon>
        <taxon>Enterobacteriaceae</taxon>
        <taxon>Salmonella</taxon>
    </lineage>
</organism>
<name>A0A624AYY1_SALMO</name>
<dbReference type="EMBL" id="AALGYR010000001">
    <property type="protein sequence ID" value="ECZ5259611.1"/>
    <property type="molecule type" value="Genomic_DNA"/>
</dbReference>
<sequence>MEEMKGLKKSIYLSILFFLCGAGCYLFNQQYKMYVLTPTDDIDSFYWPNEKVWFDASEWLKEPQYKRIDGKYLLNLQYISIENHAEIISALWRKKSDWRNMPELNPLKRMERKNFEELMRNKLTSEYLFTRFDNISLLPDTDYFLVNFSYKDKKYEVLVIRNMVDYKGEKTCLFYVSDIERAGYWYNKKNSPYSHRDYMAGKKIPTCWSCYLSFSPQIERLAAESVW</sequence>
<keyword evidence="1" id="KW-1133">Transmembrane helix</keyword>
<evidence type="ECO:0000256" key="1">
    <source>
        <dbReference type="SAM" id="Phobius"/>
    </source>
</evidence>
<evidence type="ECO:0000313" key="2">
    <source>
        <dbReference type="EMBL" id="ECZ5259611.1"/>
    </source>
</evidence>
<reference evidence="2" key="1">
    <citation type="submission" date="2018-07" db="EMBL/GenBank/DDBJ databases">
        <authorList>
            <consortium name="GenomeTrakr network: Whole genome sequencing for foodborne pathogen traceback"/>
        </authorList>
    </citation>
    <scope>NUCLEOTIDE SEQUENCE</scope>
    <source>
        <strain evidence="2">FDA00000044</strain>
    </source>
</reference>
<dbReference type="AlphaFoldDB" id="A0A624AYY1"/>
<comment type="caution">
    <text evidence="2">The sequence shown here is derived from an EMBL/GenBank/DDBJ whole genome shotgun (WGS) entry which is preliminary data.</text>
</comment>
<accession>A0A624AYY1</accession>
<gene>
    <name evidence="2" type="ORF">AHQ27_01515</name>
</gene>
<proteinExistence type="predicted"/>
<protein>
    <submittedName>
        <fullName evidence="2">Uncharacterized protein</fullName>
    </submittedName>
</protein>
<keyword evidence="1" id="KW-0812">Transmembrane</keyword>
<feature type="transmembrane region" description="Helical" evidence="1">
    <location>
        <begin position="12"/>
        <end position="28"/>
    </location>
</feature>